<protein>
    <recommendedName>
        <fullName evidence="1">ApaG domain-containing protein</fullName>
    </recommendedName>
</protein>
<name>A0A9W7XDY9_9FUNG</name>
<dbReference type="SUPFAM" id="SSF110069">
    <property type="entry name" value="ApaG-like"/>
    <property type="match status" value="1"/>
</dbReference>
<comment type="caution">
    <text evidence="2">The sequence shown here is derived from an EMBL/GenBank/DDBJ whole genome shotgun (WGS) entry which is preliminary data.</text>
</comment>
<proteinExistence type="predicted"/>
<dbReference type="EMBL" id="JANBOH010000388">
    <property type="protein sequence ID" value="KAJ1642508.1"/>
    <property type="molecule type" value="Genomic_DNA"/>
</dbReference>
<organism evidence="2 3">
    <name type="scientific">Coemansia asiatica</name>
    <dbReference type="NCBI Taxonomy" id="1052880"/>
    <lineage>
        <taxon>Eukaryota</taxon>
        <taxon>Fungi</taxon>
        <taxon>Fungi incertae sedis</taxon>
        <taxon>Zoopagomycota</taxon>
        <taxon>Kickxellomycotina</taxon>
        <taxon>Kickxellomycetes</taxon>
        <taxon>Kickxellales</taxon>
        <taxon>Kickxellaceae</taxon>
        <taxon>Coemansia</taxon>
    </lineage>
</organism>
<dbReference type="Pfam" id="PF04379">
    <property type="entry name" value="DUF525"/>
    <property type="match status" value="1"/>
</dbReference>
<accession>A0A9W7XDY9</accession>
<dbReference type="PANTHER" id="PTHR47463:SF2">
    <property type="entry name" value="F-BOX PROTEIN SKIP16"/>
    <property type="match status" value="1"/>
</dbReference>
<dbReference type="PANTHER" id="PTHR47463">
    <property type="entry name" value="F-BOX PROTEIN SKIP16"/>
    <property type="match status" value="1"/>
</dbReference>
<dbReference type="AlphaFoldDB" id="A0A9W7XDY9"/>
<feature type="domain" description="ApaG" evidence="1">
    <location>
        <begin position="234"/>
        <end position="369"/>
    </location>
</feature>
<dbReference type="Gene3D" id="2.60.40.1470">
    <property type="entry name" value="ApaG domain"/>
    <property type="match status" value="1"/>
</dbReference>
<dbReference type="InterPro" id="IPR007474">
    <property type="entry name" value="ApaG_domain"/>
</dbReference>
<gene>
    <name evidence="2" type="ORF">LPJ64_005650</name>
</gene>
<dbReference type="Proteomes" id="UP001145021">
    <property type="component" value="Unassembled WGS sequence"/>
</dbReference>
<dbReference type="PROSITE" id="PS51087">
    <property type="entry name" value="APAG"/>
    <property type="match status" value="1"/>
</dbReference>
<sequence>MLERNAVNTEEHASSEISTNNRSICKNKRAFIDWYTRYKGFTKNYTHMRRSMNKLESWAKKHGPRLLSSLAPGLGWMGSESIPVRELLRVVSDSPAMRDFLILYHLHDGQRRIQRFFEYGLFGSYECYGQFCSLSWLPSRMLQVVNMNRFKILIFAWCHNTLNYLGIIVDCPESFSPQIRHHVVQMQPQSFRIVDKGLFGQFFSSYVDSLVQGHHDNFDGVISMMPNCGPYTSSSMSHGIRTTVSVMFCADETPRLRVYRYQVTFHIVDSKALGYASVQLKERYWLIRYIEGKYTEVGGAGVVGEFPIISDDVPYYRYCSRVQDEMEDLPVEGFEGFFTLVPGSLDEPLGDDIILPVPFVEVPVPLEVL</sequence>
<dbReference type="InterPro" id="IPR036767">
    <property type="entry name" value="ApaG_sf"/>
</dbReference>
<evidence type="ECO:0000313" key="3">
    <source>
        <dbReference type="Proteomes" id="UP001145021"/>
    </source>
</evidence>
<evidence type="ECO:0000259" key="1">
    <source>
        <dbReference type="PROSITE" id="PS51087"/>
    </source>
</evidence>
<evidence type="ECO:0000313" key="2">
    <source>
        <dbReference type="EMBL" id="KAJ1642508.1"/>
    </source>
</evidence>
<keyword evidence="3" id="KW-1185">Reference proteome</keyword>
<reference evidence="2" key="1">
    <citation type="submission" date="2022-07" db="EMBL/GenBank/DDBJ databases">
        <title>Phylogenomic reconstructions and comparative analyses of Kickxellomycotina fungi.</title>
        <authorList>
            <person name="Reynolds N.K."/>
            <person name="Stajich J.E."/>
            <person name="Barry K."/>
            <person name="Grigoriev I.V."/>
            <person name="Crous P."/>
            <person name="Smith M.E."/>
        </authorList>
    </citation>
    <scope>NUCLEOTIDE SEQUENCE</scope>
    <source>
        <strain evidence="2">NBRC 105413</strain>
    </source>
</reference>